<dbReference type="PANTHER" id="PTHR31285">
    <property type="entry name" value="NICOTINAMIDE MONONUCLEOTIDE ADENYLYLTRANSFERASE"/>
    <property type="match status" value="1"/>
</dbReference>
<keyword evidence="7" id="KW-0520">NAD</keyword>
<dbReference type="InterPro" id="IPR014729">
    <property type="entry name" value="Rossmann-like_a/b/a_fold"/>
</dbReference>
<dbReference type="Pfam" id="PF01467">
    <property type="entry name" value="CTP_transf_like"/>
    <property type="match status" value="1"/>
</dbReference>
<evidence type="ECO:0000256" key="5">
    <source>
        <dbReference type="ARBA" id="ARBA00022741"/>
    </source>
</evidence>
<dbReference type="AlphaFoldDB" id="A0A0E9NF96"/>
<dbReference type="GO" id="GO:0009435">
    <property type="term" value="P:NAD+ biosynthetic process"/>
    <property type="evidence" value="ECO:0007669"/>
    <property type="project" value="UniProtKB-UniPathway"/>
</dbReference>
<sequence length="327" mass="36879">MLRSTVVAIGRSRRFFTMDTTILSAMIDRFQEDAKTGKETFQLISSSCETFPHTSPSSPTKTLYILDSSFNPPHRAHLALARIRKDGDTLANSPTLLLLATNNADKGAHPTAQLTRRLEMMEALRTSNLSDTTSAIAVTSYPYFVDKARVIRERWPDVNQVWPIGFDTFLRLLDPKYYPNHDLQAGFGDFFTYSRVIAITRPGEKWGEREEQESFLRAIRRGERSGVPKEWAERIEFEVLDRIRGISSTRIREAANAGDEEELGRLLPRGVLEYVVENGLYRDEDTTPRFVDGYDGSLGADGDAMNILIPIPYAMKAPKLPATKNSP</sequence>
<keyword evidence="11" id="KW-1185">Reference proteome</keyword>
<comment type="caution">
    <text evidence="10">The sequence shown here is derived from an EMBL/GenBank/DDBJ whole genome shotgun (WGS) entry which is preliminary data.</text>
</comment>
<reference evidence="10 11" key="3">
    <citation type="journal article" date="2015" name="Genome Announc.">
        <title>Draft Genome Sequence of the Archiascomycetous Yeast Saitoella complicata.</title>
        <authorList>
            <person name="Yamauchi K."/>
            <person name="Kondo S."/>
            <person name="Hamamoto M."/>
            <person name="Takahashi Y."/>
            <person name="Ogura Y."/>
            <person name="Hayashi T."/>
            <person name="Nishida H."/>
        </authorList>
    </citation>
    <scope>NUCLEOTIDE SEQUENCE [LARGE SCALE GENOMIC DNA]</scope>
    <source>
        <strain evidence="10 11">NRRL Y-17804</strain>
    </source>
</reference>
<keyword evidence="6" id="KW-0067">ATP-binding</keyword>
<proteinExistence type="predicted"/>
<evidence type="ECO:0000256" key="3">
    <source>
        <dbReference type="ARBA" id="ARBA00022679"/>
    </source>
</evidence>
<dbReference type="PANTHER" id="PTHR31285:SF0">
    <property type="entry name" value="NICOTINAMIDE MONONUCLEOTIDE ADENYLYLTRANSFERASE"/>
    <property type="match status" value="1"/>
</dbReference>
<dbReference type="STRING" id="698492.A0A0E9NF96"/>
<keyword evidence="3" id="KW-0808">Transferase</keyword>
<reference evidence="10 11" key="2">
    <citation type="journal article" date="2014" name="J. Gen. Appl. Microbiol.">
        <title>The early diverging ascomycetous budding yeast Saitoella complicata has three histone deacetylases belonging to the Clr6, Hos2, and Rpd3 lineages.</title>
        <authorList>
            <person name="Nishida H."/>
            <person name="Matsumoto T."/>
            <person name="Kondo S."/>
            <person name="Hamamoto M."/>
            <person name="Yoshikawa H."/>
        </authorList>
    </citation>
    <scope>NUCLEOTIDE SEQUENCE [LARGE SCALE GENOMIC DNA]</scope>
    <source>
        <strain evidence="10 11">NRRL Y-17804</strain>
    </source>
</reference>
<dbReference type="GO" id="GO:0016887">
    <property type="term" value="F:ATP hydrolysis activity"/>
    <property type="evidence" value="ECO:0007669"/>
    <property type="project" value="TreeGrafter"/>
</dbReference>
<evidence type="ECO:0000259" key="9">
    <source>
        <dbReference type="Pfam" id="PF01467"/>
    </source>
</evidence>
<dbReference type="GO" id="GO:0005634">
    <property type="term" value="C:nucleus"/>
    <property type="evidence" value="ECO:0007669"/>
    <property type="project" value="TreeGrafter"/>
</dbReference>
<keyword evidence="4" id="KW-0548">Nucleotidyltransferase</keyword>
<protein>
    <recommendedName>
        <fullName evidence="9">Cytidyltransferase-like domain-containing protein</fullName>
    </recommendedName>
</protein>
<evidence type="ECO:0000256" key="6">
    <source>
        <dbReference type="ARBA" id="ARBA00022840"/>
    </source>
</evidence>
<evidence type="ECO:0000256" key="2">
    <source>
        <dbReference type="ARBA" id="ARBA00022642"/>
    </source>
</evidence>
<dbReference type="EMBL" id="BACD03000015">
    <property type="protein sequence ID" value="GAO48488.1"/>
    <property type="molecule type" value="Genomic_DNA"/>
</dbReference>
<comment type="pathway">
    <text evidence="1">Cofactor biosynthesis; NAD(+) biosynthesis.</text>
</comment>
<feature type="domain" description="Cytidyltransferase-like" evidence="9">
    <location>
        <begin position="67"/>
        <end position="253"/>
    </location>
</feature>
<dbReference type="GO" id="GO:0000309">
    <property type="term" value="F:nicotinamide-nucleotide adenylyltransferase activity"/>
    <property type="evidence" value="ECO:0007669"/>
    <property type="project" value="UniProtKB-EC"/>
</dbReference>
<gene>
    <name evidence="10" type="ORF">G7K_2661-t1</name>
</gene>
<dbReference type="CDD" id="cd02165">
    <property type="entry name" value="NMNAT"/>
    <property type="match status" value="1"/>
</dbReference>
<evidence type="ECO:0000256" key="8">
    <source>
        <dbReference type="ARBA" id="ARBA00049001"/>
    </source>
</evidence>
<evidence type="ECO:0000313" key="10">
    <source>
        <dbReference type="EMBL" id="GAO48488.1"/>
    </source>
</evidence>
<evidence type="ECO:0000313" key="11">
    <source>
        <dbReference type="Proteomes" id="UP000033140"/>
    </source>
</evidence>
<evidence type="ECO:0000256" key="1">
    <source>
        <dbReference type="ARBA" id="ARBA00004790"/>
    </source>
</evidence>
<name>A0A0E9NF96_SAICN</name>
<dbReference type="InterPro" id="IPR004821">
    <property type="entry name" value="Cyt_trans-like"/>
</dbReference>
<organism evidence="10 11">
    <name type="scientific">Saitoella complicata (strain BCRC 22490 / CBS 7301 / JCM 7358 / NBRC 10748 / NRRL Y-17804)</name>
    <dbReference type="NCBI Taxonomy" id="698492"/>
    <lineage>
        <taxon>Eukaryota</taxon>
        <taxon>Fungi</taxon>
        <taxon>Dikarya</taxon>
        <taxon>Ascomycota</taxon>
        <taxon>Taphrinomycotina</taxon>
        <taxon>Taphrinomycotina incertae sedis</taxon>
        <taxon>Saitoella</taxon>
    </lineage>
</organism>
<keyword evidence="5" id="KW-0547">Nucleotide-binding</keyword>
<dbReference type="Proteomes" id="UP000033140">
    <property type="component" value="Unassembled WGS sequence"/>
</dbReference>
<dbReference type="UniPathway" id="UPA00253">
    <property type="reaction ID" value="UER00600"/>
</dbReference>
<dbReference type="OMA" id="RLVMMEL"/>
<keyword evidence="2" id="KW-0662">Pyridine nucleotide biosynthesis</keyword>
<comment type="catalytic activity">
    <reaction evidence="8">
        <text>beta-nicotinamide D-ribonucleotide + ATP + H(+) = diphosphate + NAD(+)</text>
        <dbReference type="Rhea" id="RHEA:21360"/>
        <dbReference type="ChEBI" id="CHEBI:14649"/>
        <dbReference type="ChEBI" id="CHEBI:15378"/>
        <dbReference type="ChEBI" id="CHEBI:30616"/>
        <dbReference type="ChEBI" id="CHEBI:33019"/>
        <dbReference type="ChEBI" id="CHEBI:57540"/>
        <dbReference type="EC" id="2.7.7.1"/>
    </reaction>
</comment>
<dbReference type="Gene3D" id="3.40.50.620">
    <property type="entry name" value="HUPs"/>
    <property type="match status" value="1"/>
</dbReference>
<dbReference type="InterPro" id="IPR005248">
    <property type="entry name" value="NadD/NMNAT"/>
</dbReference>
<evidence type="ECO:0000256" key="4">
    <source>
        <dbReference type="ARBA" id="ARBA00022695"/>
    </source>
</evidence>
<dbReference type="SUPFAM" id="SSF52374">
    <property type="entry name" value="Nucleotidylyl transferase"/>
    <property type="match status" value="1"/>
</dbReference>
<reference evidence="10 11" key="1">
    <citation type="journal article" date="2011" name="J. Gen. Appl. Microbiol.">
        <title>Draft genome sequencing of the enigmatic yeast Saitoella complicata.</title>
        <authorList>
            <person name="Nishida H."/>
            <person name="Hamamoto M."/>
            <person name="Sugiyama J."/>
        </authorList>
    </citation>
    <scope>NUCLEOTIDE SEQUENCE [LARGE SCALE GENOMIC DNA]</scope>
    <source>
        <strain evidence="10 11">NRRL Y-17804</strain>
    </source>
</reference>
<dbReference type="GO" id="GO:0005524">
    <property type="term" value="F:ATP binding"/>
    <property type="evidence" value="ECO:0007669"/>
    <property type="project" value="UniProtKB-KW"/>
</dbReference>
<evidence type="ECO:0000256" key="7">
    <source>
        <dbReference type="ARBA" id="ARBA00023027"/>
    </source>
</evidence>
<accession>A0A0E9NF96</accession>
<dbReference type="GO" id="GO:0005737">
    <property type="term" value="C:cytoplasm"/>
    <property type="evidence" value="ECO:0007669"/>
    <property type="project" value="TreeGrafter"/>
</dbReference>